<dbReference type="NCBIfam" id="NF009154">
    <property type="entry name" value="PRK12497.3-3"/>
    <property type="match status" value="1"/>
</dbReference>
<dbReference type="Gene3D" id="3.40.1350.10">
    <property type="match status" value="1"/>
</dbReference>
<dbReference type="RefSeq" id="WP_200674227.1">
    <property type="nucleotide sequence ID" value="NZ_JAACYA010000002.1"/>
</dbReference>
<dbReference type="SUPFAM" id="SSF52980">
    <property type="entry name" value="Restriction endonuclease-like"/>
    <property type="match status" value="1"/>
</dbReference>
<dbReference type="InterPro" id="IPR011856">
    <property type="entry name" value="tRNA_endonuc-like_dom_sf"/>
</dbReference>
<dbReference type="CDD" id="cd20736">
    <property type="entry name" value="PoNe_Nuclease"/>
    <property type="match status" value="1"/>
</dbReference>
<evidence type="ECO:0000256" key="1">
    <source>
        <dbReference type="ARBA" id="ARBA00006738"/>
    </source>
</evidence>
<protein>
    <recommendedName>
        <fullName evidence="2">UPF0102 protein GWK41_07020</fullName>
    </recommendedName>
</protein>
<dbReference type="HAMAP" id="MF_00048">
    <property type="entry name" value="UPF0102"/>
    <property type="match status" value="1"/>
</dbReference>
<dbReference type="EMBL" id="JAACYA010000002">
    <property type="protein sequence ID" value="MBK3332817.1"/>
    <property type="molecule type" value="Genomic_DNA"/>
</dbReference>
<dbReference type="NCBIfam" id="TIGR00252">
    <property type="entry name" value="YraN family protein"/>
    <property type="match status" value="1"/>
</dbReference>
<dbReference type="NCBIfam" id="NF009150">
    <property type="entry name" value="PRK12497.1-3"/>
    <property type="match status" value="1"/>
</dbReference>
<gene>
    <name evidence="3" type="ORF">GWK41_07020</name>
</gene>
<dbReference type="InterPro" id="IPR003509">
    <property type="entry name" value="UPF0102_YraN-like"/>
</dbReference>
<evidence type="ECO:0000256" key="2">
    <source>
        <dbReference type="HAMAP-Rule" id="MF_00048"/>
    </source>
</evidence>
<dbReference type="PANTHER" id="PTHR34039:SF1">
    <property type="entry name" value="UPF0102 PROTEIN YRAN"/>
    <property type="match status" value="1"/>
</dbReference>
<dbReference type="InterPro" id="IPR011335">
    <property type="entry name" value="Restrct_endonuc-II-like"/>
</dbReference>
<comment type="caution">
    <text evidence="3">The sequence shown here is derived from an EMBL/GenBank/DDBJ whole genome shotgun (WGS) entry which is preliminary data.</text>
</comment>
<evidence type="ECO:0000313" key="4">
    <source>
        <dbReference type="Proteomes" id="UP000772812"/>
    </source>
</evidence>
<comment type="similarity">
    <text evidence="1 2">Belongs to the UPF0102 family.</text>
</comment>
<dbReference type="Proteomes" id="UP000772812">
    <property type="component" value="Unassembled WGS sequence"/>
</dbReference>
<evidence type="ECO:0000313" key="3">
    <source>
        <dbReference type="EMBL" id="MBK3332817.1"/>
    </source>
</evidence>
<sequence length="116" mass="13497">MGSFQTGKQAEEMAAKFLENNGYNVIERNFRTRFGEIDIVATEEDTLVFVEVRFRRSKDFGLPEETINSRKIQKIVNTAYRYISMKNPHFSDIRFDVIAVDTEGVRHIKNAFEAEI</sequence>
<proteinExistence type="inferred from homology"/>
<dbReference type="Pfam" id="PF02021">
    <property type="entry name" value="UPF0102"/>
    <property type="match status" value="1"/>
</dbReference>
<dbReference type="PANTHER" id="PTHR34039">
    <property type="entry name" value="UPF0102 PROTEIN YRAN"/>
    <property type="match status" value="1"/>
</dbReference>
<keyword evidence="4" id="KW-1185">Reference proteome</keyword>
<organism evidence="3 4">
    <name type="scientific">Persephonella atlantica</name>
    <dbReference type="NCBI Taxonomy" id="2699429"/>
    <lineage>
        <taxon>Bacteria</taxon>
        <taxon>Pseudomonadati</taxon>
        <taxon>Aquificota</taxon>
        <taxon>Aquificia</taxon>
        <taxon>Aquificales</taxon>
        <taxon>Hydrogenothermaceae</taxon>
        <taxon>Persephonella</taxon>
    </lineage>
</organism>
<name>A0ABS1GJ83_9AQUI</name>
<reference evidence="3 4" key="1">
    <citation type="journal article" date="2021" name="Syst. Appl. Microbiol.">
        <title>Persephonella atlantica sp. nov.: How to adapt to physico-chemical gradients in high temperature hydrothermal habitats.</title>
        <authorList>
            <person name="Francois D.X."/>
            <person name="Godfroy A."/>
            <person name="Mathien C."/>
            <person name="Aube J."/>
            <person name="Cathalot C."/>
            <person name="Lesongeur F."/>
            <person name="L'Haridon S."/>
            <person name="Philippon X."/>
            <person name="Roussel E.G."/>
        </authorList>
    </citation>
    <scope>NUCLEOTIDE SEQUENCE [LARGE SCALE GENOMIC DNA]</scope>
    <source>
        <strain evidence="3 4">MO1340</strain>
    </source>
</reference>
<accession>A0ABS1GJ83</accession>